<name>A0A0S7BZF8_9BACT</name>
<dbReference type="Gene3D" id="2.40.128.270">
    <property type="match status" value="1"/>
</dbReference>
<dbReference type="RefSeq" id="WP_137305334.1">
    <property type="nucleotide sequence ID" value="NZ_DF968182.1"/>
</dbReference>
<dbReference type="PANTHER" id="PTHR35535">
    <property type="entry name" value="HEAT SHOCK PROTEIN HSLJ"/>
    <property type="match status" value="1"/>
</dbReference>
<evidence type="ECO:0000313" key="3">
    <source>
        <dbReference type="Proteomes" id="UP000053091"/>
    </source>
</evidence>
<gene>
    <name evidence="2" type="ORF">TBC1_11152</name>
</gene>
<reference evidence="2" key="1">
    <citation type="journal article" date="2015" name="Genome Announc.">
        <title>Draft Genome Sequence of Bacteroidales Strain TBC1, a Novel Isolate from a Methanogenic Wastewater Treatment System.</title>
        <authorList>
            <person name="Tourlousse D.M."/>
            <person name="Matsuura N."/>
            <person name="Sun L."/>
            <person name="Toyonaga M."/>
            <person name="Kuroda K."/>
            <person name="Ohashi A."/>
            <person name="Cruz R."/>
            <person name="Yamaguchi T."/>
            <person name="Sekiguchi Y."/>
        </authorList>
    </citation>
    <scope>NUCLEOTIDE SEQUENCE [LARGE SCALE GENOMIC DNA]</scope>
    <source>
        <strain evidence="2">TBC1</strain>
    </source>
</reference>
<keyword evidence="3" id="KW-1185">Reference proteome</keyword>
<dbReference type="EMBL" id="DF968182">
    <property type="protein sequence ID" value="GAP42024.1"/>
    <property type="molecule type" value="Genomic_DNA"/>
</dbReference>
<feature type="domain" description="DUF306" evidence="1">
    <location>
        <begin position="157"/>
        <end position="265"/>
    </location>
</feature>
<dbReference type="InterPro" id="IPR038670">
    <property type="entry name" value="HslJ-like_sf"/>
</dbReference>
<dbReference type="Pfam" id="PF04170">
    <property type="entry name" value="NlpE"/>
    <property type="match status" value="1"/>
</dbReference>
<organism evidence="2">
    <name type="scientific">Lentimicrobium saccharophilum</name>
    <dbReference type="NCBI Taxonomy" id="1678841"/>
    <lineage>
        <taxon>Bacteria</taxon>
        <taxon>Pseudomonadati</taxon>
        <taxon>Bacteroidota</taxon>
        <taxon>Bacteroidia</taxon>
        <taxon>Bacteroidales</taxon>
        <taxon>Lentimicrobiaceae</taxon>
        <taxon>Lentimicrobium</taxon>
    </lineage>
</organism>
<dbReference type="STRING" id="1678841.TBC1_11152"/>
<evidence type="ECO:0000313" key="2">
    <source>
        <dbReference type="EMBL" id="GAP42024.1"/>
    </source>
</evidence>
<dbReference type="InterPro" id="IPR005184">
    <property type="entry name" value="DUF306_Meta_HslJ"/>
</dbReference>
<dbReference type="InterPro" id="IPR053147">
    <property type="entry name" value="Hsp_HslJ-like"/>
</dbReference>
<evidence type="ECO:0000259" key="1">
    <source>
        <dbReference type="Pfam" id="PF03724"/>
    </source>
</evidence>
<dbReference type="PANTHER" id="PTHR35535:SF1">
    <property type="entry name" value="HEAT SHOCK PROTEIN HSLJ"/>
    <property type="match status" value="1"/>
</dbReference>
<proteinExistence type="predicted"/>
<dbReference type="InterPro" id="IPR007298">
    <property type="entry name" value="Cu-R_lipoprotein_NlpE"/>
</dbReference>
<dbReference type="Proteomes" id="UP000053091">
    <property type="component" value="Unassembled WGS sequence"/>
</dbReference>
<dbReference type="Pfam" id="PF03724">
    <property type="entry name" value="META"/>
    <property type="match status" value="1"/>
</dbReference>
<sequence>MKKLLMISLAAIISFQMPGCKTKEKTTTGGRQAAGNIIIGDNSRNSLDWHGTYTGVLPCADCEGLLTTITLGSDLSFQRSTIYKGKDEKAFEESGRFTWDKSGSSIKLEGISNAPDRYLVGENKLVQLDLEGKVIRGELADMYVLQKMLPPVKDPVLEGKKWKLVEINGKPVDFKGKMPDAFIYFDEAEQRINGFGSCNTFFGSYELREGNRVTFSKMGSTMMSCLNMETERALLKVLETADNYNVSETSLQLNKARMAPLARFEPVAE</sequence>
<dbReference type="AlphaFoldDB" id="A0A0S7BZF8"/>
<dbReference type="OrthoDB" id="5348860at2"/>
<protein>
    <submittedName>
        <fullName evidence="2">Protein containing META domain</fullName>
    </submittedName>
</protein>
<dbReference type="Gene3D" id="2.40.128.640">
    <property type="match status" value="1"/>
</dbReference>
<accession>A0A0S7BZF8</accession>